<dbReference type="EMBL" id="JADILX010000100">
    <property type="protein sequence ID" value="MBO8486135.1"/>
    <property type="molecule type" value="Genomic_DNA"/>
</dbReference>
<evidence type="ECO:0000256" key="1">
    <source>
        <dbReference type="SAM" id="Phobius"/>
    </source>
</evidence>
<evidence type="ECO:0000313" key="2">
    <source>
        <dbReference type="EMBL" id="MBO8486135.1"/>
    </source>
</evidence>
<evidence type="ECO:0000313" key="3">
    <source>
        <dbReference type="Proteomes" id="UP000823750"/>
    </source>
</evidence>
<feature type="transmembrane region" description="Helical" evidence="1">
    <location>
        <begin position="12"/>
        <end position="34"/>
    </location>
</feature>
<keyword evidence="1" id="KW-0812">Transmembrane</keyword>
<feature type="transmembrane region" description="Helical" evidence="1">
    <location>
        <begin position="40"/>
        <end position="60"/>
    </location>
</feature>
<reference evidence="2" key="1">
    <citation type="submission" date="2020-10" db="EMBL/GenBank/DDBJ databases">
        <authorList>
            <person name="Gilroy R."/>
        </authorList>
    </citation>
    <scope>NUCLEOTIDE SEQUENCE</scope>
    <source>
        <strain evidence="2">B2-16538</strain>
    </source>
</reference>
<protein>
    <submittedName>
        <fullName evidence="2">Uncharacterized protein</fullName>
    </submittedName>
</protein>
<gene>
    <name evidence="2" type="ORF">IAB78_06895</name>
</gene>
<keyword evidence="1" id="KW-1133">Transmembrane helix</keyword>
<sequence length="144" mass="16468">MTENTISTTSRFIYLNTYAFLLIFMGIGIVLIPLYKISPWFLAAQVIGLLICEKNGIGILRSWKDKKRKYRILMERNAAGIRPDSFSEYMQAPCGRLLVKVVLEDLGKKEEYASLLRLREPFMDRLKAGCRPAKTTIYVGGKKL</sequence>
<dbReference type="AlphaFoldDB" id="A0A9D9J3P9"/>
<name>A0A9D9J3P9_9BACT</name>
<reference evidence="2" key="2">
    <citation type="journal article" date="2021" name="PeerJ">
        <title>Extensive microbial diversity within the chicken gut microbiome revealed by metagenomics and culture.</title>
        <authorList>
            <person name="Gilroy R."/>
            <person name="Ravi A."/>
            <person name="Getino M."/>
            <person name="Pursley I."/>
            <person name="Horton D.L."/>
            <person name="Alikhan N.F."/>
            <person name="Baker D."/>
            <person name="Gharbi K."/>
            <person name="Hall N."/>
            <person name="Watson M."/>
            <person name="Adriaenssens E.M."/>
            <person name="Foster-Nyarko E."/>
            <person name="Jarju S."/>
            <person name="Secka A."/>
            <person name="Antonio M."/>
            <person name="Oren A."/>
            <person name="Chaudhuri R.R."/>
            <person name="La Ragione R."/>
            <person name="Hildebrand F."/>
            <person name="Pallen M.J."/>
        </authorList>
    </citation>
    <scope>NUCLEOTIDE SEQUENCE</scope>
    <source>
        <strain evidence="2">B2-16538</strain>
    </source>
</reference>
<proteinExistence type="predicted"/>
<dbReference type="Proteomes" id="UP000823750">
    <property type="component" value="Unassembled WGS sequence"/>
</dbReference>
<organism evidence="2 3">
    <name type="scientific">Candidatus Cryptobacteroides excrementavium</name>
    <dbReference type="NCBI Taxonomy" id="2840759"/>
    <lineage>
        <taxon>Bacteria</taxon>
        <taxon>Pseudomonadati</taxon>
        <taxon>Bacteroidota</taxon>
        <taxon>Bacteroidia</taxon>
        <taxon>Bacteroidales</taxon>
        <taxon>Candidatus Cryptobacteroides</taxon>
    </lineage>
</organism>
<comment type="caution">
    <text evidence="2">The sequence shown here is derived from an EMBL/GenBank/DDBJ whole genome shotgun (WGS) entry which is preliminary data.</text>
</comment>
<keyword evidence="1" id="KW-0472">Membrane</keyword>
<accession>A0A9D9J3P9</accession>